<keyword evidence="3" id="KW-1185">Reference proteome</keyword>
<organism evidence="2 3">
    <name type="scientific">Streptomyces hoynatensis</name>
    <dbReference type="NCBI Taxonomy" id="1141874"/>
    <lineage>
        <taxon>Bacteria</taxon>
        <taxon>Bacillati</taxon>
        <taxon>Actinomycetota</taxon>
        <taxon>Actinomycetes</taxon>
        <taxon>Kitasatosporales</taxon>
        <taxon>Streptomycetaceae</taxon>
        <taxon>Streptomyces</taxon>
    </lineage>
</organism>
<feature type="region of interest" description="Disordered" evidence="1">
    <location>
        <begin position="1"/>
        <end position="23"/>
    </location>
</feature>
<accession>A0A3A9Z647</accession>
<dbReference type="Proteomes" id="UP000272474">
    <property type="component" value="Unassembled WGS sequence"/>
</dbReference>
<evidence type="ECO:0000256" key="1">
    <source>
        <dbReference type="SAM" id="MobiDB-lite"/>
    </source>
</evidence>
<name>A0A3A9Z647_9ACTN</name>
<evidence type="ECO:0000313" key="2">
    <source>
        <dbReference type="EMBL" id="RKN43952.1"/>
    </source>
</evidence>
<reference evidence="2 3" key="1">
    <citation type="journal article" date="2014" name="Int. J. Syst. Evol. Microbiol.">
        <title>Streptomyces hoynatensis sp. nov., isolated from deep marine sediment.</title>
        <authorList>
            <person name="Veyisoglu A."/>
            <person name="Sahin N."/>
        </authorList>
    </citation>
    <scope>NUCLEOTIDE SEQUENCE [LARGE SCALE GENOMIC DNA]</scope>
    <source>
        <strain evidence="2 3">KCTC 29097</strain>
    </source>
</reference>
<proteinExistence type="predicted"/>
<gene>
    <name evidence="2" type="ORF">D7294_09710</name>
</gene>
<sequence length="391" mass="42457">MRRHLGRRMIQGRAARARRPADEGRDALLTGTMTRREAPLGFLSDVQRPPAMGAAALREAAALLAGSRPQDLFRACNLLALVHFRTGSAHRARRLCLDQIACALAHRGRPRWPRLAALALQPQINLIRLKGYAPDRVDEALRDLAALEPLTFGRGVRLPDLSFGEDTARQLTESAGLDLDLVRNVLVHDTCGILWRHRLDDRLLAEAARLAALWPESPAHTRVQHAAEAPWLVDALARPEVPATALDGARNAAGRLAYVRLLHVADHAAQAGQRDRATRLVETLSANRAALAGPFASPLTPLRWLGSLARTAERLQRPDLAHGLLRELAGRPELPADRALHRLVRQGLGDREPPRTPDGAAAPPGGAAAPPTVEELTEEAEDRLAALAAAR</sequence>
<evidence type="ECO:0000313" key="3">
    <source>
        <dbReference type="Proteomes" id="UP000272474"/>
    </source>
</evidence>
<dbReference type="EMBL" id="RBAL01000004">
    <property type="protein sequence ID" value="RKN43952.1"/>
    <property type="molecule type" value="Genomic_DNA"/>
</dbReference>
<dbReference type="AlphaFoldDB" id="A0A3A9Z647"/>
<protein>
    <submittedName>
        <fullName evidence="2">Uncharacterized protein</fullName>
    </submittedName>
</protein>
<feature type="compositionally biased region" description="Low complexity" evidence="1">
    <location>
        <begin position="357"/>
        <end position="374"/>
    </location>
</feature>
<feature type="region of interest" description="Disordered" evidence="1">
    <location>
        <begin position="347"/>
        <end position="391"/>
    </location>
</feature>
<comment type="caution">
    <text evidence="2">The sequence shown here is derived from an EMBL/GenBank/DDBJ whole genome shotgun (WGS) entry which is preliminary data.</text>
</comment>